<dbReference type="PANTHER" id="PTHR34219:SF3">
    <property type="entry name" value="BLL7967 PROTEIN"/>
    <property type="match status" value="1"/>
</dbReference>
<organism evidence="2 3">
    <name type="scientific">Thalassomonas haliotis</name>
    <dbReference type="NCBI Taxonomy" id="485448"/>
    <lineage>
        <taxon>Bacteria</taxon>
        <taxon>Pseudomonadati</taxon>
        <taxon>Pseudomonadota</taxon>
        <taxon>Gammaproteobacteria</taxon>
        <taxon>Alteromonadales</taxon>
        <taxon>Colwelliaceae</taxon>
        <taxon>Thalassomonas</taxon>
    </lineage>
</organism>
<reference evidence="2 3" key="1">
    <citation type="journal article" date="2022" name="Mar. Drugs">
        <title>Bioassay-Guided Fractionation Leads to the Detection of Cholic Acid Generated by the Rare Thalassomonas sp.</title>
        <authorList>
            <person name="Pheiffer F."/>
            <person name="Schneider Y.K."/>
            <person name="Hansen E.H."/>
            <person name="Andersen J.H."/>
            <person name="Isaksson J."/>
            <person name="Busche T."/>
            <person name="R C."/>
            <person name="Kalinowski J."/>
            <person name="Zyl L.V."/>
            <person name="Trindade M."/>
        </authorList>
    </citation>
    <scope>NUCLEOTIDE SEQUENCE [LARGE SCALE GENOMIC DNA]</scope>
    <source>
        <strain evidence="2 3">A5K-61T</strain>
    </source>
</reference>
<keyword evidence="1" id="KW-0812">Transmembrane</keyword>
<dbReference type="Proteomes" id="UP001215231">
    <property type="component" value="Chromosome"/>
</dbReference>
<feature type="transmembrane region" description="Helical" evidence="1">
    <location>
        <begin position="444"/>
        <end position="465"/>
    </location>
</feature>
<accession>A0ABY7V9M8</accession>
<proteinExistence type="predicted"/>
<protein>
    <submittedName>
        <fullName evidence="2">PepSY domain-containing protein</fullName>
    </submittedName>
</protein>
<dbReference type="RefSeq" id="WP_274050270.1">
    <property type="nucleotide sequence ID" value="NZ_CP059693.1"/>
</dbReference>
<evidence type="ECO:0000313" key="3">
    <source>
        <dbReference type="Proteomes" id="UP001215231"/>
    </source>
</evidence>
<feature type="transmembrane region" description="Helical" evidence="1">
    <location>
        <begin position="366"/>
        <end position="387"/>
    </location>
</feature>
<dbReference type="Pfam" id="PF03929">
    <property type="entry name" value="PepSY_TM"/>
    <property type="match status" value="1"/>
</dbReference>
<dbReference type="InterPro" id="IPR005625">
    <property type="entry name" value="PepSY-ass_TM"/>
</dbReference>
<feature type="transmembrane region" description="Helical" evidence="1">
    <location>
        <begin position="333"/>
        <end position="354"/>
    </location>
</feature>
<feature type="transmembrane region" description="Helical" evidence="1">
    <location>
        <begin position="134"/>
        <end position="158"/>
    </location>
</feature>
<evidence type="ECO:0000256" key="1">
    <source>
        <dbReference type="SAM" id="Phobius"/>
    </source>
</evidence>
<feature type="transmembrane region" description="Helical" evidence="1">
    <location>
        <begin position="21"/>
        <end position="40"/>
    </location>
</feature>
<name>A0ABY7V9M8_9GAMM</name>
<feature type="transmembrane region" description="Helical" evidence="1">
    <location>
        <begin position="393"/>
        <end position="408"/>
    </location>
</feature>
<sequence>MKTNNKTFFKRMLGAHSGLGLAVSVLMYIICLTGTIAVFFQEFERWEQPEIAEYQRLPATAMTNAVNHFYREVDSHEKPLYIVLPTEALPRAHVSDGEHEWWLNVDGSLAEKVASHWTHLLTQLHINLHIPNNVGLVIVGILGVMLTALIISGLFAHVRILKDAFRLRWGGTGQQQQIDLHNRLSVWALPFHLVIAVTGAFFGVVGLLIFAATSLYYQGDQQALIDDVYGGDPVIAAHNNHINFEQALKNLTEIAPAAKPIYAVIQKPKTDTQYLEIAAEFSDRLIYSEVYRFDATGKYINHQGFSDGPVSRQAIYSVYRIHFGSFGGYLVKMAYIVLGLSLTVVCVTGINIWLNKRGLVNWINYAWSAFVWGVPLALTTSAISAILLTQSELFAFITTLVVALAWSLRQKHVKQINQTLIRLLLLALVLLLSTYAIVHSQYLLTSAAMIINGFIMAWFILCLGFERYYCHRLVLDEVAVEKTKVSIA</sequence>
<keyword evidence="1" id="KW-0472">Membrane</keyword>
<evidence type="ECO:0000313" key="2">
    <source>
        <dbReference type="EMBL" id="WDE10246.1"/>
    </source>
</evidence>
<dbReference type="EMBL" id="CP059693">
    <property type="protein sequence ID" value="WDE10246.1"/>
    <property type="molecule type" value="Genomic_DNA"/>
</dbReference>
<keyword evidence="1" id="KW-1133">Transmembrane helix</keyword>
<feature type="transmembrane region" description="Helical" evidence="1">
    <location>
        <begin position="420"/>
        <end position="438"/>
    </location>
</feature>
<gene>
    <name evidence="2" type="ORF">H3N35_18440</name>
</gene>
<keyword evidence="3" id="KW-1185">Reference proteome</keyword>
<feature type="transmembrane region" description="Helical" evidence="1">
    <location>
        <begin position="193"/>
        <end position="217"/>
    </location>
</feature>
<dbReference type="PANTHER" id="PTHR34219">
    <property type="entry name" value="IRON-REGULATED INNER MEMBRANE PROTEIN-RELATED"/>
    <property type="match status" value="1"/>
</dbReference>